<evidence type="ECO:0000313" key="2">
    <source>
        <dbReference type="EMBL" id="RRT52396.1"/>
    </source>
</evidence>
<accession>A0A426YL49</accession>
<gene>
    <name evidence="2" type="ORF">B296_00049072</name>
</gene>
<protein>
    <submittedName>
        <fullName evidence="2">Uncharacterized protein</fullName>
    </submittedName>
</protein>
<organism evidence="2 3">
    <name type="scientific">Ensete ventricosum</name>
    <name type="common">Abyssinian banana</name>
    <name type="synonym">Musa ensete</name>
    <dbReference type="NCBI Taxonomy" id="4639"/>
    <lineage>
        <taxon>Eukaryota</taxon>
        <taxon>Viridiplantae</taxon>
        <taxon>Streptophyta</taxon>
        <taxon>Embryophyta</taxon>
        <taxon>Tracheophyta</taxon>
        <taxon>Spermatophyta</taxon>
        <taxon>Magnoliopsida</taxon>
        <taxon>Liliopsida</taxon>
        <taxon>Zingiberales</taxon>
        <taxon>Musaceae</taxon>
        <taxon>Ensete</taxon>
    </lineage>
</organism>
<evidence type="ECO:0000256" key="1">
    <source>
        <dbReference type="SAM" id="MobiDB-lite"/>
    </source>
</evidence>
<feature type="region of interest" description="Disordered" evidence="1">
    <location>
        <begin position="35"/>
        <end position="64"/>
    </location>
</feature>
<reference evidence="2 3" key="1">
    <citation type="journal article" date="2014" name="Agronomy (Basel)">
        <title>A Draft Genome Sequence for Ensete ventricosum, the Drought-Tolerant Tree Against Hunger.</title>
        <authorList>
            <person name="Harrison J."/>
            <person name="Moore K.A."/>
            <person name="Paszkiewicz K."/>
            <person name="Jones T."/>
            <person name="Grant M."/>
            <person name="Ambacheew D."/>
            <person name="Muzemil S."/>
            <person name="Studholme D.J."/>
        </authorList>
    </citation>
    <scope>NUCLEOTIDE SEQUENCE [LARGE SCALE GENOMIC DNA]</scope>
</reference>
<comment type="caution">
    <text evidence="2">The sequence shown here is derived from an EMBL/GenBank/DDBJ whole genome shotgun (WGS) entry which is preliminary data.</text>
</comment>
<name>A0A426YL49_ENSVE</name>
<dbReference type="Proteomes" id="UP000287651">
    <property type="component" value="Unassembled WGS sequence"/>
</dbReference>
<feature type="compositionally biased region" description="Low complexity" evidence="1">
    <location>
        <begin position="35"/>
        <end position="48"/>
    </location>
</feature>
<proteinExistence type="predicted"/>
<sequence>MMTMRGTVVCCCCRGSEGGSGVGTAFPAPSLFVPSASPRSPSLRRAQSISVSTAEPEFRDEASAAPLTRSRRRLILLRHAESRVGDRFTKGIDISLPSLLLH</sequence>
<evidence type="ECO:0000313" key="3">
    <source>
        <dbReference type="Proteomes" id="UP000287651"/>
    </source>
</evidence>
<dbReference type="EMBL" id="AMZH03011688">
    <property type="protein sequence ID" value="RRT52396.1"/>
    <property type="molecule type" value="Genomic_DNA"/>
</dbReference>
<dbReference type="AlphaFoldDB" id="A0A426YL49"/>